<evidence type="ECO:0000256" key="2">
    <source>
        <dbReference type="SAM" id="MobiDB-lite"/>
    </source>
</evidence>
<dbReference type="Gene3D" id="3.40.50.1240">
    <property type="entry name" value="Phosphoglycerate mutase-like"/>
    <property type="match status" value="1"/>
</dbReference>
<dbReference type="PANTHER" id="PTHR20963">
    <property type="entry name" value="MULTIPLE INOSITOL POLYPHOSPHATE PHOSPHATASE-RELATED"/>
    <property type="match status" value="1"/>
</dbReference>
<dbReference type="EMBL" id="JBFMKM010000008">
    <property type="protein sequence ID" value="KAL1304807.1"/>
    <property type="molecule type" value="Genomic_DNA"/>
</dbReference>
<dbReference type="SUPFAM" id="SSF53254">
    <property type="entry name" value="Phosphoglycerate mutase-like"/>
    <property type="match status" value="1"/>
</dbReference>
<keyword evidence="4" id="KW-1185">Reference proteome</keyword>
<reference evidence="3 4" key="1">
    <citation type="submission" date="2024-07" db="EMBL/GenBank/DDBJ databases">
        <title>Draft sequence of the Neodothiora populina.</title>
        <authorList>
            <person name="Drown D.D."/>
            <person name="Schuette U.S."/>
            <person name="Buechlein A.B."/>
            <person name="Rusch D.R."/>
            <person name="Winton L.W."/>
            <person name="Adams G.A."/>
        </authorList>
    </citation>
    <scope>NUCLEOTIDE SEQUENCE [LARGE SCALE GENOMIC DNA]</scope>
    <source>
        <strain evidence="3 4">CPC 39397</strain>
    </source>
</reference>
<dbReference type="PANTHER" id="PTHR20963:SF18">
    <property type="entry name" value="ACID PHOSPHATASE PHO11-RELATED"/>
    <property type="match status" value="1"/>
</dbReference>
<keyword evidence="1" id="KW-0378">Hydrolase</keyword>
<dbReference type="InterPro" id="IPR000560">
    <property type="entry name" value="His_Pase_clade-2"/>
</dbReference>
<evidence type="ECO:0000313" key="3">
    <source>
        <dbReference type="EMBL" id="KAL1304807.1"/>
    </source>
</evidence>
<comment type="caution">
    <text evidence="3">The sequence shown here is derived from an EMBL/GenBank/DDBJ whole genome shotgun (WGS) entry which is preliminary data.</text>
</comment>
<evidence type="ECO:0000256" key="1">
    <source>
        <dbReference type="ARBA" id="ARBA00022801"/>
    </source>
</evidence>
<dbReference type="CDD" id="cd07061">
    <property type="entry name" value="HP_HAP_like"/>
    <property type="match status" value="1"/>
</dbReference>
<organism evidence="3 4">
    <name type="scientific">Neodothiora populina</name>
    <dbReference type="NCBI Taxonomy" id="2781224"/>
    <lineage>
        <taxon>Eukaryota</taxon>
        <taxon>Fungi</taxon>
        <taxon>Dikarya</taxon>
        <taxon>Ascomycota</taxon>
        <taxon>Pezizomycotina</taxon>
        <taxon>Dothideomycetes</taxon>
        <taxon>Dothideomycetidae</taxon>
        <taxon>Dothideales</taxon>
        <taxon>Dothioraceae</taxon>
        <taxon>Neodothiora</taxon>
    </lineage>
</organism>
<sequence length="641" mass="70571">MDRNPSPPYSTLLAAAVALTAISILLLAPSLSIATGALAASVSQILPPLTHLYESHRSGWWTSFSGDTEGERRDGGEGDWDLLYHLGGNGPWIRKMDGVVGGLDDEGEREGEEHGGGVGVPRGCMVDQVHMLSRHAERYPTGKAGIRMLELYHRLRPIREHLNGSLSFVRDWDFFIPDPQSNLESLVSTGPYAGTLSAFSTGVKLRTRYSHLVSDALNRRKTTSLWASSSKRVVETAKYFAAGFWGLDWESSDKAQLYIVPESADRGADTLTPGDTCKDYAEDKGGLGRAYGYRQLATWQRVYLPPIVERLNGENKGLLNTTAAEVYVMQEMCGFETLASGVESPWCGVFSRRELEHFEYARDLLHFHRAGPGNAYGASMGWLWLNATTELLVKGPREAGGMFFSFAHDGDIIPLLAALDILSPSHNSSSSSTTNDLPTTNVPLNRTWRTSTLVPMHGRVILERLSCFPPVNLNSSSSISSSPSIRKHMTRNTDPNPIDSDKANNVAQAHYNAAASAAQQAHLSARENDRQPKEQYCFAPYPAYPHMVYCQDLDDETASTEQGMSRSEDDASLPTPTVYVRVNINDGTVAVPDCRDGPGQSCEIRRWRERTERRGRDVGDFEGVCGIDGGLARGRLEFLHQ</sequence>
<evidence type="ECO:0008006" key="5">
    <source>
        <dbReference type="Google" id="ProtNLM"/>
    </source>
</evidence>
<gene>
    <name evidence="3" type="ORF">AAFC00_003735</name>
</gene>
<proteinExistence type="predicted"/>
<dbReference type="Pfam" id="PF00328">
    <property type="entry name" value="His_Phos_2"/>
    <property type="match status" value="1"/>
</dbReference>
<dbReference type="RefSeq" id="XP_069201081.1">
    <property type="nucleotide sequence ID" value="XM_069343254.1"/>
</dbReference>
<dbReference type="GeneID" id="95977435"/>
<feature type="region of interest" description="Disordered" evidence="2">
    <location>
        <begin position="478"/>
        <end position="498"/>
    </location>
</feature>
<dbReference type="InterPro" id="IPR029033">
    <property type="entry name" value="His_PPase_superfam"/>
</dbReference>
<accession>A0ABR3PFI1</accession>
<protein>
    <recommendedName>
        <fullName evidence="5">Phosphoglycerate mutase-like protein</fullName>
    </recommendedName>
</protein>
<name>A0ABR3PFI1_9PEZI</name>
<dbReference type="Proteomes" id="UP001562354">
    <property type="component" value="Unassembled WGS sequence"/>
</dbReference>
<evidence type="ECO:0000313" key="4">
    <source>
        <dbReference type="Proteomes" id="UP001562354"/>
    </source>
</evidence>